<dbReference type="GO" id="GO:0005794">
    <property type="term" value="C:Golgi apparatus"/>
    <property type="evidence" value="ECO:0007669"/>
    <property type="project" value="UniProtKB-ARBA"/>
</dbReference>
<dbReference type="AlphaFoldDB" id="A0ABD1XXK3"/>
<evidence type="ECO:0000256" key="5">
    <source>
        <dbReference type="SAM" id="MobiDB-lite"/>
    </source>
</evidence>
<proteinExistence type="predicted"/>
<accession>A0ABD1XXK3</accession>
<protein>
    <submittedName>
        <fullName evidence="7">Uncharacterized protein</fullName>
    </submittedName>
</protein>
<feature type="compositionally biased region" description="Polar residues" evidence="5">
    <location>
        <begin position="15"/>
        <end position="24"/>
    </location>
</feature>
<dbReference type="PANTHER" id="PTHR13533">
    <property type="entry name" value="N-ACETYLNEURAMINATE 9-O-ACETYLTRANSFERASE"/>
    <property type="match status" value="1"/>
</dbReference>
<feature type="region of interest" description="Disordered" evidence="5">
    <location>
        <begin position="1"/>
        <end position="30"/>
    </location>
</feature>
<evidence type="ECO:0000256" key="6">
    <source>
        <dbReference type="SAM" id="Phobius"/>
    </source>
</evidence>
<evidence type="ECO:0000256" key="1">
    <source>
        <dbReference type="ARBA" id="ARBA00004370"/>
    </source>
</evidence>
<feature type="transmembrane region" description="Helical" evidence="6">
    <location>
        <begin position="91"/>
        <end position="118"/>
    </location>
</feature>
<keyword evidence="4 6" id="KW-0472">Membrane</keyword>
<organism evidence="7 8">
    <name type="scientific">Riccia fluitans</name>
    <dbReference type="NCBI Taxonomy" id="41844"/>
    <lineage>
        <taxon>Eukaryota</taxon>
        <taxon>Viridiplantae</taxon>
        <taxon>Streptophyta</taxon>
        <taxon>Embryophyta</taxon>
        <taxon>Marchantiophyta</taxon>
        <taxon>Marchantiopsida</taxon>
        <taxon>Marchantiidae</taxon>
        <taxon>Marchantiales</taxon>
        <taxon>Ricciaceae</taxon>
        <taxon>Riccia</taxon>
    </lineage>
</organism>
<evidence type="ECO:0000256" key="4">
    <source>
        <dbReference type="ARBA" id="ARBA00023136"/>
    </source>
</evidence>
<keyword evidence="3 6" id="KW-1133">Transmembrane helix</keyword>
<comment type="caution">
    <text evidence="7">The sequence shown here is derived from an EMBL/GenBank/DDBJ whole genome shotgun (WGS) entry which is preliminary data.</text>
</comment>
<evidence type="ECO:0000256" key="3">
    <source>
        <dbReference type="ARBA" id="ARBA00022989"/>
    </source>
</evidence>
<reference evidence="7 8" key="1">
    <citation type="submission" date="2024-09" db="EMBL/GenBank/DDBJ databases">
        <title>Chromosome-scale assembly of Riccia fluitans.</title>
        <authorList>
            <person name="Paukszto L."/>
            <person name="Sawicki J."/>
            <person name="Karawczyk K."/>
            <person name="Piernik-Szablinska J."/>
            <person name="Szczecinska M."/>
            <person name="Mazdziarz M."/>
        </authorList>
    </citation>
    <scope>NUCLEOTIDE SEQUENCE [LARGE SCALE GENOMIC DNA]</scope>
    <source>
        <strain evidence="7">Rf_01</strain>
        <tissue evidence="7">Aerial parts of the thallus</tissue>
    </source>
</reference>
<comment type="subcellular location">
    <subcellularLocation>
        <location evidence="1">Membrane</location>
    </subcellularLocation>
</comment>
<evidence type="ECO:0000313" key="8">
    <source>
        <dbReference type="Proteomes" id="UP001605036"/>
    </source>
</evidence>
<name>A0ABD1XXK3_9MARC</name>
<feature type="compositionally biased region" description="Basic and acidic residues" evidence="5">
    <location>
        <begin position="1"/>
        <end position="10"/>
    </location>
</feature>
<sequence length="433" mass="49623">MLSKSTEKQRCSRLNADSQSSGECRSSHPISAKCSHDRILSLRLQECGEYPQESRSKGNTVMWILGINLNWNLPLSWGLWAGEDRGWYSDFCLMGVVIQAGMLAAGVVFVPMALAGVWDDIPPKLDPVNCISRLHELVWRDGEPKELGVSTGGNVSTFRDFDWELSGRVADACNFQKLSSEEMVELFKGTWIVVAGDSQLRFFFLSLLDLLMPDSNPIVERPMERHTSYEHFWEEENIRLQYVWAPFSVNLTELVVEYRRNFTYPDVLVMGAGLWHMLHLTNSTDYGKSLSLLQSALLSLFPSPSSRNSVYTWSNETLQVPHMFWLNAPTLISSMLNTEMKRERMTAETCERYEEELRRSKLIRPEGPMTLVNMKRLSQAGERQPNLYGWQTVPYLPSIFRQTCCFSLMLKRRLNTITLLVSEEPIRSIPLKA</sequence>
<evidence type="ECO:0000313" key="7">
    <source>
        <dbReference type="EMBL" id="KAL2613617.1"/>
    </source>
</evidence>
<dbReference type="Proteomes" id="UP001605036">
    <property type="component" value="Unassembled WGS sequence"/>
</dbReference>
<keyword evidence="8" id="KW-1185">Reference proteome</keyword>
<gene>
    <name evidence="7" type="ORF">R1flu_025309</name>
</gene>
<keyword evidence="2 6" id="KW-0812">Transmembrane</keyword>
<dbReference type="EMBL" id="JBHFFA010000007">
    <property type="protein sequence ID" value="KAL2613617.1"/>
    <property type="molecule type" value="Genomic_DNA"/>
</dbReference>
<evidence type="ECO:0000256" key="2">
    <source>
        <dbReference type="ARBA" id="ARBA00022692"/>
    </source>
</evidence>
<dbReference type="PANTHER" id="PTHR13533:SF31">
    <property type="entry name" value="PROTEIN ALTERED XYLOGLUCAN 9"/>
    <property type="match status" value="1"/>
</dbReference>
<dbReference type="GO" id="GO:0016020">
    <property type="term" value="C:membrane"/>
    <property type="evidence" value="ECO:0007669"/>
    <property type="project" value="UniProtKB-SubCell"/>
</dbReference>
<dbReference type="GO" id="GO:0045492">
    <property type="term" value="P:xylan biosynthetic process"/>
    <property type="evidence" value="ECO:0007669"/>
    <property type="project" value="UniProtKB-ARBA"/>
</dbReference>